<keyword evidence="5 7" id="KW-0460">Magnesium</keyword>
<dbReference type="InterPro" id="IPR023031">
    <property type="entry name" value="OPRT"/>
</dbReference>
<comment type="caution">
    <text evidence="7">Lacks conserved residue(s) required for the propagation of feature annotation.</text>
</comment>
<dbReference type="Proteomes" id="UP000005824">
    <property type="component" value="Unassembled WGS sequence"/>
</dbReference>
<evidence type="ECO:0000256" key="2">
    <source>
        <dbReference type="ARBA" id="ARBA00011971"/>
    </source>
</evidence>
<evidence type="ECO:0000313" key="9">
    <source>
        <dbReference type="Proteomes" id="UP000005824"/>
    </source>
</evidence>
<comment type="function">
    <text evidence="7">Catalyzes the transfer of a ribosyl phosphate group from 5-phosphoribose 1-diphosphate to orotate, leading to the formation of orotidine monophosphate (OMP).</text>
</comment>
<keyword evidence="3 7" id="KW-0328">Glycosyltransferase</keyword>
<dbReference type="InterPro" id="IPR006273">
    <property type="entry name" value="Orotate_PRibTrfase_bac"/>
</dbReference>
<evidence type="ECO:0000256" key="1">
    <source>
        <dbReference type="ARBA" id="ARBA00004889"/>
    </source>
</evidence>
<comment type="pathway">
    <text evidence="1 7">Pyrimidine metabolism; UMP biosynthesis via de novo pathway; UMP from orotate: step 1/2.</text>
</comment>
<gene>
    <name evidence="7" type="primary">pyrE</name>
    <name evidence="8" type="ORF">CfE428DRAFT_1521</name>
</gene>
<dbReference type="GO" id="GO:0000287">
    <property type="term" value="F:magnesium ion binding"/>
    <property type="evidence" value="ECO:0007669"/>
    <property type="project" value="UniProtKB-UniRule"/>
</dbReference>
<dbReference type="InterPro" id="IPR029057">
    <property type="entry name" value="PRTase-like"/>
</dbReference>
<sequence>MKSAELLELFRSTNALLDGHFVLRSGLHSRQYFQCALLLQHTQIAARVCAALADKLREIEAERVISPALGGIIVGHEVARALGKPHIFVEKEDGKLVLRRGFEINPGTRFIVAEDVVTRGGRVQETIDIVKAHGGIVTAVAAVVDRSGGLLPDFGCPFVSLTQLNVETYEPNKLPPDLAAIPVTKPGSK</sequence>
<dbReference type="GO" id="GO:0044205">
    <property type="term" value="P:'de novo' UMP biosynthetic process"/>
    <property type="evidence" value="ECO:0007669"/>
    <property type="project" value="UniProtKB-UniRule"/>
</dbReference>
<evidence type="ECO:0000256" key="5">
    <source>
        <dbReference type="ARBA" id="ARBA00022842"/>
    </source>
</evidence>
<accession>B4CY80</accession>
<dbReference type="EC" id="2.4.2.10" evidence="2 7"/>
<organism evidence="8 9">
    <name type="scientific">Chthoniobacter flavus Ellin428</name>
    <dbReference type="NCBI Taxonomy" id="497964"/>
    <lineage>
        <taxon>Bacteria</taxon>
        <taxon>Pseudomonadati</taxon>
        <taxon>Verrucomicrobiota</taxon>
        <taxon>Spartobacteria</taxon>
        <taxon>Chthoniobacterales</taxon>
        <taxon>Chthoniobacteraceae</taxon>
        <taxon>Chthoniobacter</taxon>
    </lineage>
</organism>
<dbReference type="AlphaFoldDB" id="B4CY80"/>
<comment type="subunit">
    <text evidence="7">Homodimer.</text>
</comment>
<dbReference type="InterPro" id="IPR000836">
    <property type="entry name" value="PRTase_dom"/>
</dbReference>
<feature type="binding site" evidence="7">
    <location>
        <position position="118"/>
    </location>
    <ligand>
        <name>orotate</name>
        <dbReference type="ChEBI" id="CHEBI:30839"/>
    </ligand>
</feature>
<name>B4CY80_9BACT</name>
<dbReference type="EMBL" id="ABVL01000003">
    <property type="protein sequence ID" value="EDY21228.1"/>
    <property type="molecule type" value="Genomic_DNA"/>
</dbReference>
<dbReference type="Gene3D" id="3.40.50.2020">
    <property type="match status" value="1"/>
</dbReference>
<feature type="binding site" description="in other chain" evidence="7">
    <location>
        <position position="91"/>
    </location>
    <ligand>
        <name>5-phospho-alpha-D-ribose 1-diphosphate</name>
        <dbReference type="ChEBI" id="CHEBI:58017"/>
        <note>ligand shared between dimeric partners</note>
    </ligand>
</feature>
<dbReference type="InParanoid" id="B4CY80"/>
<dbReference type="FunCoup" id="B4CY80">
    <property type="interactions" value="483"/>
</dbReference>
<evidence type="ECO:0000256" key="4">
    <source>
        <dbReference type="ARBA" id="ARBA00022679"/>
    </source>
</evidence>
<dbReference type="GO" id="GO:0004588">
    <property type="term" value="F:orotate phosphoribosyltransferase activity"/>
    <property type="evidence" value="ECO:0007669"/>
    <property type="project" value="UniProtKB-UniRule"/>
</dbReference>
<feature type="binding site" description="in other chain" evidence="7">
    <location>
        <begin position="114"/>
        <end position="122"/>
    </location>
    <ligand>
        <name>5-phospho-alpha-D-ribose 1-diphosphate</name>
        <dbReference type="ChEBI" id="CHEBI:58017"/>
        <note>ligand shared between dimeric partners</note>
    </ligand>
</feature>
<dbReference type="GO" id="GO:0019856">
    <property type="term" value="P:pyrimidine nucleobase biosynthetic process"/>
    <property type="evidence" value="ECO:0007669"/>
    <property type="project" value="InterPro"/>
</dbReference>
<comment type="cofactor">
    <cofactor evidence="7">
        <name>Mg(2+)</name>
        <dbReference type="ChEBI" id="CHEBI:18420"/>
    </cofactor>
</comment>
<reference evidence="8 9" key="1">
    <citation type="journal article" date="2011" name="J. Bacteriol.">
        <title>Genome sequence of Chthoniobacter flavus Ellin428, an aerobic heterotrophic soil bacterium.</title>
        <authorList>
            <person name="Kant R."/>
            <person name="van Passel M.W."/>
            <person name="Palva A."/>
            <person name="Lucas S."/>
            <person name="Lapidus A."/>
            <person name="Glavina Del Rio T."/>
            <person name="Dalin E."/>
            <person name="Tice H."/>
            <person name="Bruce D."/>
            <person name="Goodwin L."/>
            <person name="Pitluck S."/>
            <person name="Larimer F.W."/>
            <person name="Land M.L."/>
            <person name="Hauser L."/>
            <person name="Sangwan P."/>
            <person name="de Vos W.M."/>
            <person name="Janssen P.H."/>
            <person name="Smidt H."/>
        </authorList>
    </citation>
    <scope>NUCLEOTIDE SEQUENCE [LARGE SCALE GENOMIC DNA]</scope>
    <source>
        <strain evidence="8 9">Ellin428</strain>
    </source>
</reference>
<evidence type="ECO:0000256" key="3">
    <source>
        <dbReference type="ARBA" id="ARBA00022676"/>
    </source>
</evidence>
<comment type="caution">
    <text evidence="8">The sequence shown here is derived from an EMBL/GenBank/DDBJ whole genome shotgun (WGS) entry which is preliminary data.</text>
</comment>
<keyword evidence="9" id="KW-1185">Reference proteome</keyword>
<feature type="binding site" description="in other chain" evidence="7">
    <location>
        <position position="24"/>
    </location>
    <ligand>
        <name>5-phospho-alpha-D-ribose 1-diphosphate</name>
        <dbReference type="ChEBI" id="CHEBI:58017"/>
        <note>ligand shared between dimeric partners</note>
    </ligand>
</feature>
<evidence type="ECO:0000313" key="8">
    <source>
        <dbReference type="EMBL" id="EDY21228.1"/>
    </source>
</evidence>
<dbReference type="RefSeq" id="WP_006978847.1">
    <property type="nucleotide sequence ID" value="NZ_ABVL01000003.1"/>
</dbReference>
<dbReference type="STRING" id="497964.CfE428DRAFT_1521"/>
<keyword evidence="4 7" id="KW-0808">Transferase</keyword>
<dbReference type="UniPathway" id="UPA00070">
    <property type="reaction ID" value="UER00119"/>
</dbReference>
<dbReference type="NCBIfam" id="TIGR01367">
    <property type="entry name" value="pyrE_Therm"/>
    <property type="match status" value="1"/>
</dbReference>
<dbReference type="PANTHER" id="PTHR19278">
    <property type="entry name" value="OROTATE PHOSPHORIBOSYLTRANSFERASE"/>
    <property type="match status" value="1"/>
</dbReference>
<dbReference type="PANTHER" id="PTHR19278:SF9">
    <property type="entry name" value="URIDINE 5'-MONOPHOSPHATE SYNTHASE"/>
    <property type="match status" value="1"/>
</dbReference>
<comment type="similarity">
    <text evidence="7">Belongs to the purine/pyrimidine phosphoribosyltransferase family. PyrE subfamily.</text>
</comment>
<dbReference type="CDD" id="cd06223">
    <property type="entry name" value="PRTases_typeI"/>
    <property type="match status" value="1"/>
</dbReference>
<proteinExistence type="inferred from homology"/>
<dbReference type="eggNOG" id="COG0461">
    <property type="taxonomic scope" value="Bacteria"/>
</dbReference>
<keyword evidence="6 7" id="KW-0665">Pyrimidine biosynthesis</keyword>
<comment type="catalytic activity">
    <reaction evidence="7">
        <text>orotidine 5'-phosphate + diphosphate = orotate + 5-phospho-alpha-D-ribose 1-diphosphate</text>
        <dbReference type="Rhea" id="RHEA:10380"/>
        <dbReference type="ChEBI" id="CHEBI:30839"/>
        <dbReference type="ChEBI" id="CHEBI:33019"/>
        <dbReference type="ChEBI" id="CHEBI:57538"/>
        <dbReference type="ChEBI" id="CHEBI:58017"/>
        <dbReference type="EC" id="2.4.2.10"/>
    </reaction>
</comment>
<dbReference type="SUPFAM" id="SSF53271">
    <property type="entry name" value="PRTase-like"/>
    <property type="match status" value="1"/>
</dbReference>
<evidence type="ECO:0000256" key="7">
    <source>
        <dbReference type="HAMAP-Rule" id="MF_01208"/>
    </source>
</evidence>
<evidence type="ECO:0000256" key="6">
    <source>
        <dbReference type="ARBA" id="ARBA00022975"/>
    </source>
</evidence>
<feature type="binding site" evidence="7">
    <location>
        <position position="146"/>
    </location>
    <ligand>
        <name>orotate</name>
        <dbReference type="ChEBI" id="CHEBI:30839"/>
    </ligand>
</feature>
<dbReference type="HAMAP" id="MF_01208">
    <property type="entry name" value="PyrE"/>
    <property type="match status" value="1"/>
</dbReference>
<protein>
    <recommendedName>
        <fullName evidence="2 7">Orotate phosphoribosyltransferase</fullName>
        <shortName evidence="7">OPRT</shortName>
        <shortName evidence="7">OPRTase</shortName>
        <ecNumber evidence="2 7">2.4.2.10</ecNumber>
    </recommendedName>
</protein>